<dbReference type="Gene3D" id="3.30.160.60">
    <property type="entry name" value="Classic Zinc Finger"/>
    <property type="match status" value="1"/>
</dbReference>
<dbReference type="GO" id="GO:0005634">
    <property type="term" value="C:nucleus"/>
    <property type="evidence" value="ECO:0007669"/>
    <property type="project" value="UniProtKB-ARBA"/>
</dbReference>
<protein>
    <submittedName>
        <fullName evidence="8">ZN234 protein</fullName>
    </submittedName>
</protein>
<keyword evidence="4" id="KW-0862">Zinc</keyword>
<comment type="caution">
    <text evidence="8">The sequence shown here is derived from an EMBL/GenBank/DDBJ whole genome shotgun (WGS) entry which is preliminary data.</text>
</comment>
<evidence type="ECO:0000256" key="5">
    <source>
        <dbReference type="PROSITE-ProRule" id="PRU00042"/>
    </source>
</evidence>
<dbReference type="GO" id="GO:0008270">
    <property type="term" value="F:zinc ion binding"/>
    <property type="evidence" value="ECO:0007669"/>
    <property type="project" value="UniProtKB-KW"/>
</dbReference>
<evidence type="ECO:0000256" key="2">
    <source>
        <dbReference type="ARBA" id="ARBA00022737"/>
    </source>
</evidence>
<feature type="non-terminal residue" evidence="8">
    <location>
        <position position="1"/>
    </location>
</feature>
<feature type="compositionally biased region" description="Basic and acidic residues" evidence="6">
    <location>
        <begin position="20"/>
        <end position="34"/>
    </location>
</feature>
<sequence length="89" mass="9736">GNCGKGFSQSSHLERHRKIHGEPCRECGKSEGRKNGKKFPKRGREKCGECGKGLKVGLNPDLNVDLKGLNPDLNVDLKGLNPDLNVDLK</sequence>
<evidence type="ECO:0000256" key="6">
    <source>
        <dbReference type="SAM" id="MobiDB-lite"/>
    </source>
</evidence>
<gene>
    <name evidence="8" type="primary">Znf234</name>
    <name evidence="8" type="ORF">SITEUR_R15328</name>
</gene>
<evidence type="ECO:0000256" key="3">
    <source>
        <dbReference type="ARBA" id="ARBA00022771"/>
    </source>
</evidence>
<dbReference type="Proteomes" id="UP000583915">
    <property type="component" value="Unassembled WGS sequence"/>
</dbReference>
<feature type="non-terminal residue" evidence="8">
    <location>
        <position position="89"/>
    </location>
</feature>
<dbReference type="EMBL" id="VXBS01006048">
    <property type="protein sequence ID" value="NXO82332.1"/>
    <property type="molecule type" value="Genomic_DNA"/>
</dbReference>
<keyword evidence="3 5" id="KW-0863">Zinc-finger</keyword>
<evidence type="ECO:0000256" key="4">
    <source>
        <dbReference type="ARBA" id="ARBA00022833"/>
    </source>
</evidence>
<keyword evidence="2" id="KW-0677">Repeat</keyword>
<evidence type="ECO:0000313" key="9">
    <source>
        <dbReference type="Proteomes" id="UP000583915"/>
    </source>
</evidence>
<evidence type="ECO:0000259" key="7">
    <source>
        <dbReference type="PROSITE" id="PS50157"/>
    </source>
</evidence>
<keyword evidence="9" id="KW-1185">Reference proteome</keyword>
<feature type="domain" description="C2H2-type" evidence="7">
    <location>
        <begin position="1"/>
        <end position="20"/>
    </location>
</feature>
<dbReference type="SUPFAM" id="SSF57667">
    <property type="entry name" value="beta-beta-alpha zinc fingers"/>
    <property type="match status" value="1"/>
</dbReference>
<reference evidence="8 9" key="1">
    <citation type="submission" date="2019-09" db="EMBL/GenBank/DDBJ databases">
        <title>Bird 10,000 Genomes (B10K) Project - Family phase.</title>
        <authorList>
            <person name="Zhang G."/>
        </authorList>
    </citation>
    <scope>NUCLEOTIDE SEQUENCE [LARGE SCALE GENOMIC DNA]</scope>
    <source>
        <strain evidence="8">B10K-DU-002-25</strain>
        <tissue evidence="8">Muscle</tissue>
    </source>
</reference>
<evidence type="ECO:0000256" key="1">
    <source>
        <dbReference type="ARBA" id="ARBA00022723"/>
    </source>
</evidence>
<organism evidence="8 9">
    <name type="scientific">Sitta europaea</name>
    <name type="common">Eurasian nuthatch</name>
    <dbReference type="NCBI Taxonomy" id="50251"/>
    <lineage>
        <taxon>Eukaryota</taxon>
        <taxon>Metazoa</taxon>
        <taxon>Chordata</taxon>
        <taxon>Craniata</taxon>
        <taxon>Vertebrata</taxon>
        <taxon>Euteleostomi</taxon>
        <taxon>Archelosauria</taxon>
        <taxon>Archosauria</taxon>
        <taxon>Dinosauria</taxon>
        <taxon>Saurischia</taxon>
        <taxon>Theropoda</taxon>
        <taxon>Coelurosauria</taxon>
        <taxon>Aves</taxon>
        <taxon>Neognathae</taxon>
        <taxon>Neoaves</taxon>
        <taxon>Telluraves</taxon>
        <taxon>Australaves</taxon>
        <taxon>Passeriformes</taxon>
        <taxon>Sittidae</taxon>
        <taxon>Sitta</taxon>
    </lineage>
</organism>
<dbReference type="InterPro" id="IPR013087">
    <property type="entry name" value="Znf_C2H2_type"/>
</dbReference>
<dbReference type="InterPro" id="IPR036236">
    <property type="entry name" value="Znf_C2H2_sf"/>
</dbReference>
<dbReference type="FunFam" id="3.30.160.60:FF:000340">
    <property type="entry name" value="zinc finger protein 473 isoform X1"/>
    <property type="match status" value="1"/>
</dbReference>
<accession>A0A7L1VAL3</accession>
<name>A0A7L1VAL3_SITEU</name>
<dbReference type="AlphaFoldDB" id="A0A7L1VAL3"/>
<evidence type="ECO:0000313" key="8">
    <source>
        <dbReference type="EMBL" id="NXO82332.1"/>
    </source>
</evidence>
<feature type="region of interest" description="Disordered" evidence="6">
    <location>
        <begin position="1"/>
        <end position="45"/>
    </location>
</feature>
<dbReference type="PROSITE" id="PS50157">
    <property type="entry name" value="ZINC_FINGER_C2H2_2"/>
    <property type="match status" value="1"/>
</dbReference>
<proteinExistence type="predicted"/>
<feature type="compositionally biased region" description="Basic residues" evidence="6">
    <location>
        <begin position="35"/>
        <end position="44"/>
    </location>
</feature>
<keyword evidence="1" id="KW-0479">Metal-binding</keyword>